<dbReference type="Pfam" id="PF04182">
    <property type="entry name" value="B-block_TFIIIC"/>
    <property type="match status" value="1"/>
</dbReference>
<dbReference type="GO" id="GO:0000127">
    <property type="term" value="C:transcription factor TFIIIC complex"/>
    <property type="evidence" value="ECO:0007669"/>
    <property type="project" value="InterPro"/>
</dbReference>
<comment type="subcellular location">
    <subcellularLocation>
        <location evidence="1">Nucleus</location>
    </subcellularLocation>
</comment>
<dbReference type="InterPro" id="IPR044210">
    <property type="entry name" value="Tfc3-like"/>
</dbReference>
<keyword evidence="3" id="KW-0238">DNA-binding</keyword>
<gene>
    <name evidence="7" type="ORF">FJT64_018584</name>
</gene>
<dbReference type="GO" id="GO:0006384">
    <property type="term" value="P:transcription initiation at RNA polymerase III promoter"/>
    <property type="evidence" value="ECO:0007669"/>
    <property type="project" value="InterPro"/>
</dbReference>
<feature type="domain" description="B-block binding subunit of TFIIIC" evidence="6">
    <location>
        <begin position="21"/>
        <end position="96"/>
    </location>
</feature>
<keyword evidence="5" id="KW-0539">Nucleus</keyword>
<keyword evidence="8" id="KW-1185">Reference proteome</keyword>
<dbReference type="PANTHER" id="PTHR15180">
    <property type="entry name" value="GENERAL TRANSCRIPTION FACTOR 3C POLYPEPTIDE 1"/>
    <property type="match status" value="1"/>
</dbReference>
<evidence type="ECO:0000256" key="4">
    <source>
        <dbReference type="ARBA" id="ARBA00023163"/>
    </source>
</evidence>
<dbReference type="OrthoDB" id="68020at2759"/>
<dbReference type="GO" id="GO:0003677">
    <property type="term" value="F:DNA binding"/>
    <property type="evidence" value="ECO:0007669"/>
    <property type="project" value="UniProtKB-KW"/>
</dbReference>
<dbReference type="AlphaFoldDB" id="A0A6A4X7R8"/>
<dbReference type="EMBL" id="VIIS01000312">
    <property type="protein sequence ID" value="KAF0310392.1"/>
    <property type="molecule type" value="Genomic_DNA"/>
</dbReference>
<dbReference type="GO" id="GO:0042791">
    <property type="term" value="P:5S class rRNA transcription by RNA polymerase III"/>
    <property type="evidence" value="ECO:0007669"/>
    <property type="project" value="TreeGrafter"/>
</dbReference>
<dbReference type="InterPro" id="IPR007309">
    <property type="entry name" value="TFIIIC_Bblock-bd"/>
</dbReference>
<comment type="caution">
    <text evidence="7">The sequence shown here is derived from an EMBL/GenBank/DDBJ whole genome shotgun (WGS) entry which is preliminary data.</text>
</comment>
<sequence length="208" mass="24314">MRNAALVPLSSMDVEAELNLSQFVLLERIGRSRFHGEITVGVQGLGVLKEPPKNLYYLRKKLLEYRLITKQGFCMRGSNGKNCQGRLYHLPRFFREFRPKYEVMIEQAVEILRAQPKYLMLISDFIKLFDNPFGLKKVAKMSEFQRFIKWEMVPHRLIYPDAPRSEWIVKNTGQERSCRVYRLLDPKVSVREALEEADDENDPDGDGT</sequence>
<dbReference type="GO" id="GO:0005634">
    <property type="term" value="C:nucleus"/>
    <property type="evidence" value="ECO:0007669"/>
    <property type="project" value="UniProtKB-SubCell"/>
</dbReference>
<evidence type="ECO:0000259" key="6">
    <source>
        <dbReference type="Pfam" id="PF04182"/>
    </source>
</evidence>
<accession>A0A6A4X7R8</accession>
<evidence type="ECO:0000313" key="7">
    <source>
        <dbReference type="EMBL" id="KAF0310392.1"/>
    </source>
</evidence>
<evidence type="ECO:0000256" key="1">
    <source>
        <dbReference type="ARBA" id="ARBA00004123"/>
    </source>
</evidence>
<dbReference type="Proteomes" id="UP000440578">
    <property type="component" value="Unassembled WGS sequence"/>
</dbReference>
<keyword evidence="4" id="KW-0804">Transcription</keyword>
<evidence type="ECO:0000313" key="8">
    <source>
        <dbReference type="Proteomes" id="UP000440578"/>
    </source>
</evidence>
<evidence type="ECO:0000256" key="5">
    <source>
        <dbReference type="ARBA" id="ARBA00023242"/>
    </source>
</evidence>
<protein>
    <recommendedName>
        <fullName evidence="6">B-block binding subunit of TFIIIC domain-containing protein</fullName>
    </recommendedName>
</protein>
<organism evidence="7 8">
    <name type="scientific">Amphibalanus amphitrite</name>
    <name type="common">Striped barnacle</name>
    <name type="synonym">Balanus amphitrite</name>
    <dbReference type="NCBI Taxonomy" id="1232801"/>
    <lineage>
        <taxon>Eukaryota</taxon>
        <taxon>Metazoa</taxon>
        <taxon>Ecdysozoa</taxon>
        <taxon>Arthropoda</taxon>
        <taxon>Crustacea</taxon>
        <taxon>Multicrustacea</taxon>
        <taxon>Cirripedia</taxon>
        <taxon>Thoracica</taxon>
        <taxon>Thoracicalcarea</taxon>
        <taxon>Balanomorpha</taxon>
        <taxon>Balanoidea</taxon>
        <taxon>Balanidae</taxon>
        <taxon>Amphibalaninae</taxon>
        <taxon>Amphibalanus</taxon>
    </lineage>
</organism>
<proteinExistence type="predicted"/>
<keyword evidence="2" id="KW-0597">Phosphoprotein</keyword>
<evidence type="ECO:0000256" key="3">
    <source>
        <dbReference type="ARBA" id="ARBA00023125"/>
    </source>
</evidence>
<reference evidence="7 8" key="1">
    <citation type="submission" date="2019-07" db="EMBL/GenBank/DDBJ databases">
        <title>Draft genome assembly of a fouling barnacle, Amphibalanus amphitrite (Darwin, 1854): The first reference genome for Thecostraca.</title>
        <authorList>
            <person name="Kim W."/>
        </authorList>
    </citation>
    <scope>NUCLEOTIDE SEQUENCE [LARGE SCALE GENOMIC DNA]</scope>
    <source>
        <strain evidence="7">SNU_AA5</strain>
        <tissue evidence="7">Soma without cirri and trophi</tissue>
    </source>
</reference>
<name>A0A6A4X7R8_AMPAM</name>
<dbReference type="PANTHER" id="PTHR15180:SF1">
    <property type="entry name" value="GENERAL TRANSCRIPTION FACTOR 3C POLYPEPTIDE 1"/>
    <property type="match status" value="1"/>
</dbReference>
<evidence type="ECO:0000256" key="2">
    <source>
        <dbReference type="ARBA" id="ARBA00022553"/>
    </source>
</evidence>